<proteinExistence type="predicted"/>
<dbReference type="SMART" id="SM00575">
    <property type="entry name" value="ZnF_PMZ"/>
    <property type="match status" value="1"/>
</dbReference>
<dbReference type="Proteomes" id="UP001153076">
    <property type="component" value="Unassembled WGS sequence"/>
</dbReference>
<evidence type="ECO:0000256" key="2">
    <source>
        <dbReference type="ARBA" id="ARBA00022771"/>
    </source>
</evidence>
<keyword evidence="2 4" id="KW-0863">Zinc-finger</keyword>
<feature type="region of interest" description="Disordered" evidence="5">
    <location>
        <begin position="203"/>
        <end position="226"/>
    </location>
</feature>
<keyword evidence="1" id="KW-0479">Metal-binding</keyword>
<dbReference type="InterPro" id="IPR006564">
    <property type="entry name" value="Znf_PMZ"/>
</dbReference>
<evidence type="ECO:0000256" key="4">
    <source>
        <dbReference type="PROSITE-ProRule" id="PRU00325"/>
    </source>
</evidence>
<gene>
    <name evidence="7" type="ORF">Cgig2_024560</name>
</gene>
<evidence type="ECO:0000259" key="6">
    <source>
        <dbReference type="PROSITE" id="PS50966"/>
    </source>
</evidence>
<dbReference type="Pfam" id="PF04434">
    <property type="entry name" value="SWIM"/>
    <property type="match status" value="1"/>
</dbReference>
<dbReference type="PANTHER" id="PTHR31973:SF197">
    <property type="entry name" value="SWIM-TYPE DOMAIN-CONTAINING PROTEIN"/>
    <property type="match status" value="1"/>
</dbReference>
<feature type="domain" description="SWIM-type" evidence="6">
    <location>
        <begin position="124"/>
        <end position="156"/>
    </location>
</feature>
<dbReference type="PROSITE" id="PS50966">
    <property type="entry name" value="ZF_SWIM"/>
    <property type="match status" value="1"/>
</dbReference>
<dbReference type="EMBL" id="JAKOGI010001009">
    <property type="protein sequence ID" value="KAJ8428414.1"/>
    <property type="molecule type" value="Genomic_DNA"/>
</dbReference>
<dbReference type="Pfam" id="PF03108">
    <property type="entry name" value="DBD_Tnp_Mut"/>
    <property type="match status" value="1"/>
</dbReference>
<evidence type="ECO:0000256" key="5">
    <source>
        <dbReference type="SAM" id="MobiDB-lite"/>
    </source>
</evidence>
<feature type="compositionally biased region" description="Basic and acidic residues" evidence="5">
    <location>
        <begin position="214"/>
        <end position="223"/>
    </location>
</feature>
<keyword evidence="3" id="KW-0862">Zinc</keyword>
<sequence length="309" mass="34507">MVADLDGLRAENRESWGQRNNFDDIYAYYQDSDDADSPISSESDNASLSNKGVELEVGLKFIDKEQLREAVEDYRIMKGYDIRITHSDKKRFQAFCNTEGCEGWWHASREENGMYSVTHGSEGFVVDIVETICTCNAWTLSGIPCHHALAVMRDENMEPTQFIHKCYSTTMRKKTYAYILKPMNGPSLWSPCEDQPIVAPVSKQRKKGNYQFKRRSEEGERRPKSQYGVISCSGGTVKCSLRKQYGHNKKTCRQRDSSTCAQSAFAGPETASATVTNVGATSGYTISVVSANASTIDAANGPILTFNYP</sequence>
<evidence type="ECO:0000256" key="3">
    <source>
        <dbReference type="ARBA" id="ARBA00022833"/>
    </source>
</evidence>
<organism evidence="7 8">
    <name type="scientific">Carnegiea gigantea</name>
    <dbReference type="NCBI Taxonomy" id="171969"/>
    <lineage>
        <taxon>Eukaryota</taxon>
        <taxon>Viridiplantae</taxon>
        <taxon>Streptophyta</taxon>
        <taxon>Embryophyta</taxon>
        <taxon>Tracheophyta</taxon>
        <taxon>Spermatophyta</taxon>
        <taxon>Magnoliopsida</taxon>
        <taxon>eudicotyledons</taxon>
        <taxon>Gunneridae</taxon>
        <taxon>Pentapetalae</taxon>
        <taxon>Caryophyllales</taxon>
        <taxon>Cactineae</taxon>
        <taxon>Cactaceae</taxon>
        <taxon>Cactoideae</taxon>
        <taxon>Echinocereeae</taxon>
        <taxon>Carnegiea</taxon>
    </lineage>
</organism>
<dbReference type="OrthoDB" id="1937322at2759"/>
<dbReference type="PANTHER" id="PTHR31973">
    <property type="entry name" value="POLYPROTEIN, PUTATIVE-RELATED"/>
    <property type="match status" value="1"/>
</dbReference>
<evidence type="ECO:0000313" key="7">
    <source>
        <dbReference type="EMBL" id="KAJ8428414.1"/>
    </source>
</evidence>
<evidence type="ECO:0000313" key="8">
    <source>
        <dbReference type="Proteomes" id="UP001153076"/>
    </source>
</evidence>
<comment type="caution">
    <text evidence="7">The sequence shown here is derived from an EMBL/GenBank/DDBJ whole genome shotgun (WGS) entry which is preliminary data.</text>
</comment>
<evidence type="ECO:0000256" key="1">
    <source>
        <dbReference type="ARBA" id="ARBA00022723"/>
    </source>
</evidence>
<dbReference type="InterPro" id="IPR004332">
    <property type="entry name" value="Transposase_MuDR"/>
</dbReference>
<name>A0A9Q1GZK8_9CARY</name>
<keyword evidence="8" id="KW-1185">Reference proteome</keyword>
<dbReference type="GO" id="GO:0008270">
    <property type="term" value="F:zinc ion binding"/>
    <property type="evidence" value="ECO:0007669"/>
    <property type="project" value="UniProtKB-KW"/>
</dbReference>
<accession>A0A9Q1GZK8</accession>
<dbReference type="InterPro" id="IPR007527">
    <property type="entry name" value="Znf_SWIM"/>
</dbReference>
<protein>
    <recommendedName>
        <fullName evidence="6">SWIM-type domain-containing protein</fullName>
    </recommendedName>
</protein>
<reference evidence="7" key="1">
    <citation type="submission" date="2022-04" db="EMBL/GenBank/DDBJ databases">
        <title>Carnegiea gigantea Genome sequencing and assembly v2.</title>
        <authorList>
            <person name="Copetti D."/>
            <person name="Sanderson M.J."/>
            <person name="Burquez A."/>
            <person name="Wojciechowski M.F."/>
        </authorList>
    </citation>
    <scope>NUCLEOTIDE SEQUENCE</scope>
    <source>
        <strain evidence="7">SGP5-SGP5p</strain>
        <tissue evidence="7">Aerial part</tissue>
    </source>
</reference>
<dbReference type="AlphaFoldDB" id="A0A9Q1GZK8"/>